<accession>A0A8S3E891</accession>
<protein>
    <submittedName>
        <fullName evidence="2">Uncharacterized protein</fullName>
    </submittedName>
</protein>
<dbReference type="Proteomes" id="UP000681967">
    <property type="component" value="Unassembled WGS sequence"/>
</dbReference>
<evidence type="ECO:0000313" key="2">
    <source>
        <dbReference type="EMBL" id="CAF5039534.1"/>
    </source>
</evidence>
<name>A0A8S3E891_9BILA</name>
<gene>
    <name evidence="1" type="ORF">BYL167_LOCUS50900</name>
    <name evidence="2" type="ORF">GIL414_LOCUS59342</name>
</gene>
<feature type="non-terminal residue" evidence="2">
    <location>
        <position position="1"/>
    </location>
</feature>
<comment type="caution">
    <text evidence="2">The sequence shown here is derived from an EMBL/GenBank/DDBJ whole genome shotgun (WGS) entry which is preliminary data.</text>
</comment>
<dbReference type="EMBL" id="CAJOBJ010224039">
    <property type="protein sequence ID" value="CAF5039534.1"/>
    <property type="molecule type" value="Genomic_DNA"/>
</dbReference>
<evidence type="ECO:0000313" key="1">
    <source>
        <dbReference type="EMBL" id="CAF4869665.1"/>
    </source>
</evidence>
<proteinExistence type="predicted"/>
<sequence length="46" mass="5145">QLCAAEDMAKMNGLIPEIRSGDSKSTMFSLFTADWGDKKKFTCQKD</sequence>
<reference evidence="2" key="1">
    <citation type="submission" date="2021-02" db="EMBL/GenBank/DDBJ databases">
        <authorList>
            <person name="Nowell W R."/>
        </authorList>
    </citation>
    <scope>NUCLEOTIDE SEQUENCE</scope>
</reference>
<dbReference type="AlphaFoldDB" id="A0A8S3E891"/>
<organism evidence="2 3">
    <name type="scientific">Rotaria magnacalcarata</name>
    <dbReference type="NCBI Taxonomy" id="392030"/>
    <lineage>
        <taxon>Eukaryota</taxon>
        <taxon>Metazoa</taxon>
        <taxon>Spiralia</taxon>
        <taxon>Gnathifera</taxon>
        <taxon>Rotifera</taxon>
        <taxon>Eurotatoria</taxon>
        <taxon>Bdelloidea</taxon>
        <taxon>Philodinida</taxon>
        <taxon>Philodinidae</taxon>
        <taxon>Rotaria</taxon>
    </lineage>
</organism>
<evidence type="ECO:0000313" key="3">
    <source>
        <dbReference type="Proteomes" id="UP000681720"/>
    </source>
</evidence>
<dbReference type="EMBL" id="CAJOBH010158248">
    <property type="protein sequence ID" value="CAF4869665.1"/>
    <property type="molecule type" value="Genomic_DNA"/>
</dbReference>
<dbReference type="Proteomes" id="UP000681720">
    <property type="component" value="Unassembled WGS sequence"/>
</dbReference>